<dbReference type="PANTHER" id="PTHR30029">
    <property type="entry name" value="STAGE V SPORULATION PROTEIN R"/>
    <property type="match status" value="1"/>
</dbReference>
<proteinExistence type="predicted"/>
<evidence type="ECO:0000313" key="4">
    <source>
        <dbReference type="Proteomes" id="UP001304683"/>
    </source>
</evidence>
<reference evidence="3 4" key="1">
    <citation type="submission" date="2023-08" db="EMBL/GenBank/DDBJ databases">
        <title>Genome sequence of Thermaerobacter compostii strain Ins1, a spore-forming filamentous bacterium isolated from a deep geothermal reservoir.</title>
        <authorList>
            <person name="Bregnard D."/>
            <person name="Gonzalez D."/>
            <person name="Junier P."/>
        </authorList>
    </citation>
    <scope>NUCLEOTIDE SEQUENCE [LARGE SCALE GENOMIC DNA]</scope>
    <source>
        <strain evidence="3 4">Ins1</strain>
    </source>
</reference>
<sequence>MTAAGVTASGPGAERLLPHLERIWAVARELGFDPLPTHFEVVPASVVYEVAAYGLPGRFTHWSHGKAYHLLKTRHDYGLHRIYELVIHADPCQALLLESNTLLENLFVAAHVAGHADFFRHNVFFRRAGRDMAALAAVHAERVRRYESDHGVEAVERVLDAALALEPHTDPWLRDPDAVPPLRPEEPCEDVLLFLQHHAPELADWERDLLAMVRAERLYFWPLVRTKVMNEGWACIAHTRILRRLELSDGDYMEFARLHAGIQAASPFAFNPYAVGYHVWERILATRGWDEARLILETEDDVAFLRNHLDRQVVEACDLFVYARQGDRWVVVEDDWEAIRDLLVLSRVRGGFPLIVVVDGDHRGRGELLLRHVFDGRELDLDEARRALAHVERLWRRPVYLETRVDGRDVVLSASPAEKG</sequence>
<protein>
    <submittedName>
        <fullName evidence="3">SpoVR family protein</fullName>
    </submittedName>
</protein>
<dbReference type="InterPro" id="IPR007390">
    <property type="entry name" value="Spore_V_R"/>
</dbReference>
<feature type="domain" description="SpoVR protein-like N-terminal" evidence="1">
    <location>
        <begin position="20"/>
        <end position="174"/>
    </location>
</feature>
<name>A0ABZ0QPJ0_9FIRM</name>
<dbReference type="InterPro" id="IPR057008">
    <property type="entry name" value="SpoVR-like_C"/>
</dbReference>
<keyword evidence="4" id="KW-1185">Reference proteome</keyword>
<evidence type="ECO:0000259" key="1">
    <source>
        <dbReference type="Pfam" id="PF04293"/>
    </source>
</evidence>
<organism evidence="3 4">
    <name type="scientific">Thermaerobacter composti</name>
    <dbReference type="NCBI Taxonomy" id="554949"/>
    <lineage>
        <taxon>Bacteria</taxon>
        <taxon>Bacillati</taxon>
        <taxon>Bacillota</taxon>
        <taxon>Clostridia</taxon>
        <taxon>Eubacteriales</taxon>
        <taxon>Clostridiales Family XVII. Incertae Sedis</taxon>
        <taxon>Thermaerobacter</taxon>
    </lineage>
</organism>
<dbReference type="Proteomes" id="UP001304683">
    <property type="component" value="Chromosome"/>
</dbReference>
<gene>
    <name evidence="3" type="ORF">Q5761_01690</name>
</gene>
<dbReference type="PANTHER" id="PTHR30029:SF2">
    <property type="entry name" value="STAGE V SPORULATION PROTEIN R"/>
    <property type="match status" value="1"/>
</dbReference>
<accession>A0ABZ0QPJ0</accession>
<evidence type="ECO:0000259" key="2">
    <source>
        <dbReference type="Pfam" id="PF24755"/>
    </source>
</evidence>
<dbReference type="Pfam" id="PF24755">
    <property type="entry name" value="SpoVR_C"/>
    <property type="match status" value="1"/>
</dbReference>
<evidence type="ECO:0000313" key="3">
    <source>
        <dbReference type="EMBL" id="WPD19409.1"/>
    </source>
</evidence>
<dbReference type="RefSeq" id="WP_318750943.1">
    <property type="nucleotide sequence ID" value="NZ_CP132508.1"/>
</dbReference>
<feature type="domain" description="SpoVR protein-like N-terminal" evidence="1">
    <location>
        <begin position="184"/>
        <end position="346"/>
    </location>
</feature>
<dbReference type="InterPro" id="IPR056174">
    <property type="entry name" value="SpoVR_N"/>
</dbReference>
<dbReference type="EMBL" id="CP132508">
    <property type="protein sequence ID" value="WPD19409.1"/>
    <property type="molecule type" value="Genomic_DNA"/>
</dbReference>
<dbReference type="Pfam" id="PF04293">
    <property type="entry name" value="SpoVR"/>
    <property type="match status" value="2"/>
</dbReference>
<feature type="domain" description="SpoVR-like C-terminal" evidence="2">
    <location>
        <begin position="353"/>
        <end position="403"/>
    </location>
</feature>